<dbReference type="InterPro" id="IPR013384">
    <property type="entry name" value="Flagell_FlgL"/>
</dbReference>
<dbReference type="SUPFAM" id="SSF64518">
    <property type="entry name" value="Phase 1 flagellin"/>
    <property type="match status" value="1"/>
</dbReference>
<dbReference type="InterPro" id="IPR001492">
    <property type="entry name" value="Flagellin"/>
</dbReference>
<keyword evidence="3" id="KW-0975">Bacterial flagellum</keyword>
<dbReference type="InterPro" id="IPR001029">
    <property type="entry name" value="Flagellin_N"/>
</dbReference>
<evidence type="ECO:0000313" key="6">
    <source>
        <dbReference type="EMBL" id="ABB30682.1"/>
    </source>
</evidence>
<keyword evidence="7" id="KW-1185">Reference proteome</keyword>
<dbReference type="STRING" id="269799.Gmet_0439"/>
<comment type="similarity">
    <text evidence="2">Belongs to the bacterial flagellin family.</text>
</comment>
<dbReference type="Gene3D" id="1.20.1330.10">
    <property type="entry name" value="f41 fragment of flagellin, N-terminal domain"/>
    <property type="match status" value="1"/>
</dbReference>
<dbReference type="Pfam" id="PF00669">
    <property type="entry name" value="Flagellin_N"/>
    <property type="match status" value="1"/>
</dbReference>
<dbReference type="GO" id="GO:0071973">
    <property type="term" value="P:bacterial-type flagellum-dependent cell motility"/>
    <property type="evidence" value="ECO:0007669"/>
    <property type="project" value="InterPro"/>
</dbReference>
<dbReference type="GO" id="GO:0005198">
    <property type="term" value="F:structural molecule activity"/>
    <property type="evidence" value="ECO:0007669"/>
    <property type="project" value="InterPro"/>
</dbReference>
<evidence type="ECO:0000313" key="7">
    <source>
        <dbReference type="Proteomes" id="UP000007073"/>
    </source>
</evidence>
<keyword evidence="6" id="KW-0969">Cilium</keyword>
<dbReference type="AlphaFoldDB" id="Q39YJ2"/>
<comment type="subcellular location">
    <subcellularLocation>
        <location evidence="1">Bacterial flagellum</location>
    </subcellularLocation>
</comment>
<protein>
    <submittedName>
        <fullName evidence="6">Flagellar hook-filament junction protein FlgL</fullName>
    </submittedName>
</protein>
<dbReference type="Pfam" id="PF00700">
    <property type="entry name" value="Flagellin_C"/>
    <property type="match status" value="1"/>
</dbReference>
<dbReference type="RefSeq" id="WP_004512411.1">
    <property type="nucleotide sequence ID" value="NC_007517.1"/>
</dbReference>
<organism evidence="6 7">
    <name type="scientific">Geobacter metallireducens (strain ATCC 53774 / DSM 7210 / GS-15)</name>
    <dbReference type="NCBI Taxonomy" id="269799"/>
    <lineage>
        <taxon>Bacteria</taxon>
        <taxon>Pseudomonadati</taxon>
        <taxon>Thermodesulfobacteriota</taxon>
        <taxon>Desulfuromonadia</taxon>
        <taxon>Geobacterales</taxon>
        <taxon>Geobacteraceae</taxon>
        <taxon>Geobacter</taxon>
    </lineage>
</organism>
<dbReference type="GO" id="GO:0009424">
    <property type="term" value="C:bacterial-type flagellum hook"/>
    <property type="evidence" value="ECO:0007669"/>
    <property type="project" value="InterPro"/>
</dbReference>
<feature type="domain" description="Flagellin C-terminal" evidence="5">
    <location>
        <begin position="211"/>
        <end position="293"/>
    </location>
</feature>
<feature type="domain" description="Flagellin N-terminal" evidence="4">
    <location>
        <begin position="4"/>
        <end position="137"/>
    </location>
</feature>
<proteinExistence type="inferred from homology"/>
<dbReference type="eggNOG" id="COG1344">
    <property type="taxonomic scope" value="Bacteria"/>
</dbReference>
<keyword evidence="6" id="KW-0966">Cell projection</keyword>
<dbReference type="PANTHER" id="PTHR42792:SF1">
    <property type="entry name" value="FLAGELLAR HOOK-ASSOCIATED PROTEIN 3"/>
    <property type="match status" value="1"/>
</dbReference>
<evidence type="ECO:0000256" key="2">
    <source>
        <dbReference type="ARBA" id="ARBA00005709"/>
    </source>
</evidence>
<reference evidence="6 7" key="1">
    <citation type="submission" date="2005-10" db="EMBL/GenBank/DDBJ databases">
        <title>Complete sequence of Geobacter metallireducens GS-15.</title>
        <authorList>
            <consortium name="US DOE Joint Genome Institute"/>
            <person name="Copeland A."/>
            <person name="Lucas S."/>
            <person name="Lapidus A."/>
            <person name="Barry K."/>
            <person name="Detter J.C."/>
            <person name="Glavina T."/>
            <person name="Hammon N."/>
            <person name="Israni S."/>
            <person name="Pitluck S."/>
            <person name="Di Bartolo G."/>
            <person name="Chain P."/>
            <person name="Schmutz J."/>
            <person name="Larimer F."/>
            <person name="Land M."/>
            <person name="Kyrpides N."/>
            <person name="Ivanova N."/>
            <person name="Richardson P."/>
        </authorList>
    </citation>
    <scope>NUCLEOTIDE SEQUENCE [LARGE SCALE GENOMIC DNA]</scope>
    <source>
        <strain evidence="7">ATCC 53774 / DSM 7210 / GS-15</strain>
    </source>
</reference>
<keyword evidence="6" id="KW-0282">Flagellum</keyword>
<accession>Q39YJ2</accession>
<name>Q39YJ2_GEOMG</name>
<gene>
    <name evidence="6" type="primary">flgL</name>
    <name evidence="6" type="ordered locus">Gmet_0439</name>
</gene>
<dbReference type="HOGENOM" id="CLU_024437_2_1_7"/>
<dbReference type="NCBIfam" id="TIGR02550">
    <property type="entry name" value="flagell_flgL"/>
    <property type="match status" value="1"/>
</dbReference>
<dbReference type="PANTHER" id="PTHR42792">
    <property type="entry name" value="FLAGELLIN"/>
    <property type="match status" value="1"/>
</dbReference>
<evidence type="ECO:0000259" key="4">
    <source>
        <dbReference type="Pfam" id="PF00669"/>
    </source>
</evidence>
<dbReference type="KEGG" id="gme:Gmet_0439"/>
<evidence type="ECO:0000256" key="1">
    <source>
        <dbReference type="ARBA" id="ARBA00004365"/>
    </source>
</evidence>
<reference evidence="6 7" key="2">
    <citation type="journal article" date="2009" name="BMC Microbiol.">
        <title>The genome sequence of Geobacter metallireducens: features of metabolism, physiology and regulation common and dissimilar to Geobacter sulfurreducens.</title>
        <authorList>
            <person name="Aklujkar M."/>
            <person name="Krushkal J."/>
            <person name="DiBartolo G."/>
            <person name="Lapidus A."/>
            <person name="Land M.L."/>
            <person name="Lovley D.R."/>
        </authorList>
    </citation>
    <scope>NUCLEOTIDE SEQUENCE [LARGE SCALE GENOMIC DNA]</scope>
    <source>
        <strain evidence="7">ATCC 53774 / DSM 7210 / GS-15</strain>
    </source>
</reference>
<sequence length="294" mass="31453">MRVTQNTTANLVTNNLQTIRKRTEDLQQQASTGYKVSTASDDPVTAQQILHMKSLMTAGDQYARNISNGIAWLTMSEGAMSELGNVITRAKELAVAMSSETNNANSRAAAVNEFKELKAQIITLGNTQLNGRYIFGGFKNDTPPFDASGNFNGTDDAIMVEVDRGSSVQMNYSGGQLIRGTGGGTDIISSLDNIINALGADNTSGVQAELSTLDNALGQVLATRTDLGARMSHFNAANNIVNDMKLSLTKITSDKQDIDLMQVISDLSKQQTAYQAAVAASAKVSQVSLLDYLR</sequence>
<evidence type="ECO:0000259" key="5">
    <source>
        <dbReference type="Pfam" id="PF00700"/>
    </source>
</evidence>
<dbReference type="EMBL" id="CP000148">
    <property type="protein sequence ID" value="ABB30682.1"/>
    <property type="molecule type" value="Genomic_DNA"/>
</dbReference>
<evidence type="ECO:0000256" key="3">
    <source>
        <dbReference type="ARBA" id="ARBA00023143"/>
    </source>
</evidence>
<dbReference type="Proteomes" id="UP000007073">
    <property type="component" value="Chromosome"/>
</dbReference>
<dbReference type="InterPro" id="IPR046358">
    <property type="entry name" value="Flagellin_C"/>
</dbReference>